<reference evidence="2 3" key="1">
    <citation type="submission" date="2017-01" db="EMBL/GenBank/DDBJ databases">
        <title>Isolation and complete genomic analysis of a novel lytic bacteriophage infecting the Ralstonia solanacearum.</title>
        <authorList>
            <person name="Su J."/>
            <person name="Sun H."/>
            <person name="Liu J."/>
            <person name="Guo Z."/>
            <person name="Fan G."/>
            <person name="Gu G."/>
            <person name="Wang G."/>
        </authorList>
    </citation>
    <scope>NUCLEOTIDE SEQUENCE [LARGE SCALE GENOMIC DNA]</scope>
</reference>
<dbReference type="Proteomes" id="UP000224348">
    <property type="component" value="Segment"/>
</dbReference>
<evidence type="ECO:0000313" key="3">
    <source>
        <dbReference type="Proteomes" id="UP000224348"/>
    </source>
</evidence>
<evidence type="ECO:0000313" key="2">
    <source>
        <dbReference type="EMBL" id="AQT27763.1"/>
    </source>
</evidence>
<organism evidence="2 3">
    <name type="scientific">Ralstonia phage RS-PI-1</name>
    <dbReference type="NCBI Taxonomy" id="1958965"/>
    <lineage>
        <taxon>Viruses</taxon>
        <taxon>Duplodnaviria</taxon>
        <taxon>Heunggongvirae</taxon>
        <taxon>Uroviricota</taxon>
        <taxon>Caudoviricetes</taxon>
        <taxon>Autographivirales</taxon>
        <taxon>Autonotataviridae</taxon>
        <taxon>Ampunavirus</taxon>
        <taxon>Ampunavirus RSPI1</taxon>
    </lineage>
</organism>
<name>A0A1S6L1C2_9CAUD</name>
<dbReference type="RefSeq" id="YP_009789740.1">
    <property type="nucleotide sequence ID" value="NC_047816.1"/>
</dbReference>
<keyword evidence="1" id="KW-0472">Membrane</keyword>
<sequence>MPALYAGIGAIIGGLLTGVASFAATLVQQRAQDRRDLVRMAVDLGTAEYEQDIALARDRAGLGRSDVAPLASYVIIAKRTLDILSKKGDVTPEDVRRMQTEKLLAAFPGYPGETEGRDGEH</sequence>
<proteinExistence type="predicted"/>
<accession>A0A1S6L1C2</accession>
<keyword evidence="3" id="KW-1185">Reference proteome</keyword>
<dbReference type="KEGG" id="vg:54979935"/>
<dbReference type="GeneID" id="54979935"/>
<feature type="transmembrane region" description="Helical" evidence="1">
    <location>
        <begin position="6"/>
        <end position="27"/>
    </location>
</feature>
<keyword evidence="1" id="KW-1133">Transmembrane helix</keyword>
<evidence type="ECO:0000256" key="1">
    <source>
        <dbReference type="SAM" id="Phobius"/>
    </source>
</evidence>
<dbReference type="EMBL" id="KY464836">
    <property type="protein sequence ID" value="AQT27763.1"/>
    <property type="molecule type" value="Genomic_DNA"/>
</dbReference>
<keyword evidence="1" id="KW-0812">Transmembrane</keyword>
<protein>
    <submittedName>
        <fullName evidence="2">Uncharacterized protein</fullName>
    </submittedName>
</protein>